<keyword evidence="10" id="KW-0963">Cytoplasm</keyword>
<dbReference type="PANTHER" id="PTHR30352:SF5">
    <property type="entry name" value="PYRUVATE FORMATE-LYASE 1-ACTIVATING ENZYME"/>
    <property type="match status" value="1"/>
</dbReference>
<dbReference type="InterPro" id="IPR012838">
    <property type="entry name" value="PFL1_activating"/>
</dbReference>
<dbReference type="InterPro" id="IPR034457">
    <property type="entry name" value="Organic_radical-activating"/>
</dbReference>
<evidence type="ECO:0000259" key="11">
    <source>
        <dbReference type="PROSITE" id="PS51918"/>
    </source>
</evidence>
<sequence>MKIFEQEQSSVAVAENTTPIGYVHSIETFGSVDGPGIRYVLFLQGCRMRCQFCHNPDTWNQGVGDELTADQVLADAERYKAFWGKQGGITTSGGEALLQIDFLIDLFKKAHAKGIKTCLDTCGQPFTRKQPWFGKFEELMRYTDVSLVDIKQINPREHKRLTGWSNENIFDMLSYMLENNKHVWIRHVLVPQRTDFDTELIQIGNYIKTIAPIVDKVEVLPYHTMGVSKYKELGIDYPLDGIEPPTQARVKNAEKLLHTTDYTNYKNYPNYPKA</sequence>
<dbReference type="Gene3D" id="3.20.20.70">
    <property type="entry name" value="Aldolase class I"/>
    <property type="match status" value="1"/>
</dbReference>
<dbReference type="PANTHER" id="PTHR30352">
    <property type="entry name" value="PYRUVATE FORMATE-LYASE-ACTIVATING ENZYME"/>
    <property type="match status" value="1"/>
</dbReference>
<comment type="caution">
    <text evidence="12">The sequence shown here is derived from an EMBL/GenBank/DDBJ whole genome shotgun (WGS) entry which is preliminary data.</text>
</comment>
<comment type="similarity">
    <text evidence="2 10">Belongs to the organic radical-activating enzymes family.</text>
</comment>
<accession>A0ABW1R9D1</accession>
<evidence type="ECO:0000256" key="3">
    <source>
        <dbReference type="ARBA" id="ARBA00021356"/>
    </source>
</evidence>
<dbReference type="InterPro" id="IPR013785">
    <property type="entry name" value="Aldolase_TIM"/>
</dbReference>
<dbReference type="EMBL" id="JBHSSL010000006">
    <property type="protein sequence ID" value="MFC6169096.1"/>
    <property type="molecule type" value="Genomic_DNA"/>
</dbReference>
<dbReference type="GO" id="GO:0043365">
    <property type="term" value="F:[formate-C-acetyltransferase]-activating enzyme activity"/>
    <property type="evidence" value="ECO:0007669"/>
    <property type="project" value="UniProtKB-EC"/>
</dbReference>
<dbReference type="NCBIfam" id="TIGR02493">
    <property type="entry name" value="PFLA"/>
    <property type="match status" value="1"/>
</dbReference>
<dbReference type="EC" id="1.97.1.4" evidence="10"/>
<evidence type="ECO:0000256" key="4">
    <source>
        <dbReference type="ARBA" id="ARBA00022485"/>
    </source>
</evidence>
<dbReference type="PIRSF" id="PIRSF000371">
    <property type="entry name" value="PFL_act_enz"/>
    <property type="match status" value="1"/>
</dbReference>
<dbReference type="Proteomes" id="UP001596289">
    <property type="component" value="Unassembled WGS sequence"/>
</dbReference>
<name>A0ABW1R9D1_9LACO</name>
<dbReference type="InterPro" id="IPR058240">
    <property type="entry name" value="rSAM_sf"/>
</dbReference>
<evidence type="ECO:0000313" key="12">
    <source>
        <dbReference type="EMBL" id="MFC6169096.1"/>
    </source>
</evidence>
<dbReference type="InterPro" id="IPR007197">
    <property type="entry name" value="rSAM"/>
</dbReference>
<keyword evidence="8 10" id="KW-0408">Iron</keyword>
<keyword evidence="9 10" id="KW-0411">Iron-sulfur</keyword>
<feature type="domain" description="Radical SAM core" evidence="11">
    <location>
        <begin position="32"/>
        <end position="269"/>
    </location>
</feature>
<dbReference type="SFLD" id="SFLDG01066">
    <property type="entry name" value="organic_radical-activating_enz"/>
    <property type="match status" value="1"/>
</dbReference>
<dbReference type="RefSeq" id="WP_125551808.1">
    <property type="nucleotide sequence ID" value="NZ_JBHSSL010000006.1"/>
</dbReference>
<evidence type="ECO:0000256" key="1">
    <source>
        <dbReference type="ARBA" id="ARBA00003141"/>
    </source>
</evidence>
<dbReference type="CDD" id="cd01335">
    <property type="entry name" value="Radical_SAM"/>
    <property type="match status" value="1"/>
</dbReference>
<keyword evidence="5 10" id="KW-0949">S-adenosyl-L-methionine</keyword>
<evidence type="ECO:0000256" key="6">
    <source>
        <dbReference type="ARBA" id="ARBA00022723"/>
    </source>
</evidence>
<dbReference type="InterPro" id="IPR012839">
    <property type="entry name" value="Organic_radical_activase"/>
</dbReference>
<evidence type="ECO:0000256" key="5">
    <source>
        <dbReference type="ARBA" id="ARBA00022691"/>
    </source>
</evidence>
<keyword evidence="4 10" id="KW-0004">4Fe-4S</keyword>
<dbReference type="PROSITE" id="PS01087">
    <property type="entry name" value="RADICAL_ACTIVATING"/>
    <property type="match status" value="1"/>
</dbReference>
<dbReference type="SUPFAM" id="SSF102114">
    <property type="entry name" value="Radical SAM enzymes"/>
    <property type="match status" value="1"/>
</dbReference>
<dbReference type="PROSITE" id="PS51918">
    <property type="entry name" value="RADICAL_SAM"/>
    <property type="match status" value="1"/>
</dbReference>
<evidence type="ECO:0000256" key="9">
    <source>
        <dbReference type="ARBA" id="ARBA00023014"/>
    </source>
</evidence>
<keyword evidence="7 10" id="KW-0560">Oxidoreductase</keyword>
<dbReference type="Pfam" id="PF04055">
    <property type="entry name" value="Radical_SAM"/>
    <property type="match status" value="1"/>
</dbReference>
<proteinExistence type="inferred from homology"/>
<keyword evidence="12" id="KW-0670">Pyruvate</keyword>
<comment type="catalytic activity">
    <reaction evidence="10">
        <text>glycyl-[formate C-acetyltransferase] + reduced [flavodoxin] + S-adenosyl-L-methionine = glycin-2-yl radical-[formate C-acetyltransferase] + semiquinone [flavodoxin] + 5'-deoxyadenosine + L-methionine + H(+)</text>
        <dbReference type="Rhea" id="RHEA:19225"/>
        <dbReference type="Rhea" id="RHEA-COMP:10622"/>
        <dbReference type="Rhea" id="RHEA-COMP:12190"/>
        <dbReference type="Rhea" id="RHEA-COMP:12191"/>
        <dbReference type="Rhea" id="RHEA-COMP:14480"/>
        <dbReference type="ChEBI" id="CHEBI:15378"/>
        <dbReference type="ChEBI" id="CHEBI:17319"/>
        <dbReference type="ChEBI" id="CHEBI:29947"/>
        <dbReference type="ChEBI" id="CHEBI:32722"/>
        <dbReference type="ChEBI" id="CHEBI:57618"/>
        <dbReference type="ChEBI" id="CHEBI:57844"/>
        <dbReference type="ChEBI" id="CHEBI:59789"/>
        <dbReference type="ChEBI" id="CHEBI:140311"/>
        <dbReference type="EC" id="1.97.1.4"/>
    </reaction>
</comment>
<evidence type="ECO:0000256" key="7">
    <source>
        <dbReference type="ARBA" id="ARBA00023002"/>
    </source>
</evidence>
<dbReference type="InterPro" id="IPR001989">
    <property type="entry name" value="Radical_activat_CS"/>
</dbReference>
<comment type="cofactor">
    <cofactor evidence="10">
        <name>[4Fe-4S] cluster</name>
        <dbReference type="ChEBI" id="CHEBI:49883"/>
    </cofactor>
    <text evidence="10">Binds 1 [4Fe-4S] cluster. The cluster is coordinated with 3 cysteines and an exchangeable S-adenosyl-L-methionine.</text>
</comment>
<organism evidence="12 13">
    <name type="scientific">Loigolactobacillus jiayinensis</name>
    <dbReference type="NCBI Taxonomy" id="2486016"/>
    <lineage>
        <taxon>Bacteria</taxon>
        <taxon>Bacillati</taxon>
        <taxon>Bacillota</taxon>
        <taxon>Bacilli</taxon>
        <taxon>Lactobacillales</taxon>
        <taxon>Lactobacillaceae</taxon>
        <taxon>Loigolactobacillus</taxon>
    </lineage>
</organism>
<reference evidence="13" key="1">
    <citation type="journal article" date="2019" name="Int. J. Syst. Evol. Microbiol.">
        <title>The Global Catalogue of Microorganisms (GCM) 10K type strain sequencing project: providing services to taxonomists for standard genome sequencing and annotation.</title>
        <authorList>
            <consortium name="The Broad Institute Genomics Platform"/>
            <consortium name="The Broad Institute Genome Sequencing Center for Infectious Disease"/>
            <person name="Wu L."/>
            <person name="Ma J."/>
        </authorList>
    </citation>
    <scope>NUCLEOTIDE SEQUENCE [LARGE SCALE GENOMIC DNA]</scope>
    <source>
        <strain evidence="13">CCM 8904</strain>
    </source>
</reference>
<comment type="subcellular location">
    <subcellularLocation>
        <location evidence="10">Cytoplasm</location>
    </subcellularLocation>
</comment>
<protein>
    <recommendedName>
        <fullName evidence="3 10">Pyruvate formate-lyase-activating enzyme</fullName>
        <ecNumber evidence="10">1.97.1.4</ecNumber>
    </recommendedName>
</protein>
<gene>
    <name evidence="12" type="primary">pflA</name>
    <name evidence="12" type="ORF">ACFQGP_00640</name>
</gene>
<evidence type="ECO:0000313" key="13">
    <source>
        <dbReference type="Proteomes" id="UP001596289"/>
    </source>
</evidence>
<evidence type="ECO:0000256" key="10">
    <source>
        <dbReference type="RuleBase" id="RU362053"/>
    </source>
</evidence>
<comment type="function">
    <text evidence="1 10">Activation of pyruvate formate-lyase under anaerobic conditions by generation of an organic free radical, using S-adenosylmethionine and reduced flavodoxin as cosubstrates to produce 5'-deoxy-adenosine.</text>
</comment>
<keyword evidence="13" id="KW-1185">Reference proteome</keyword>
<evidence type="ECO:0000256" key="8">
    <source>
        <dbReference type="ARBA" id="ARBA00023004"/>
    </source>
</evidence>
<keyword evidence="6 10" id="KW-0479">Metal-binding</keyword>
<evidence type="ECO:0000256" key="2">
    <source>
        <dbReference type="ARBA" id="ARBA00009777"/>
    </source>
</evidence>
<dbReference type="SFLD" id="SFLDS00029">
    <property type="entry name" value="Radical_SAM"/>
    <property type="match status" value="1"/>
</dbReference>